<dbReference type="Proteomes" id="UP000289856">
    <property type="component" value="Chromosome"/>
</dbReference>
<sequence length="303" mass="33890">MNLLTTERLTHNYGAKAVLREVSFSVGERRCIALLGPNGAGKTTTLSILAGLLEPTSGKLSFKEGLDNDRRRWMGFLPQSPSFFGWMTGHETIVTAGRLCGLSKTEAENRSRELLEMSGLEEAANRRVSGYSGGMKQRLGLAQAVVHRPRLLILDEPVSALDPIGRRDVLKMLESWKQEMTILLSTHVLHDAEQVCDDLILMNKGQVIIQGEMNQLRRNAGHPYLKIVIEENEAADQWLEGLSRISGVLKVGRESFQCNIQTGDIDHVREKVLRSAIDEGIKLQTFEVSRKSLEQWFVEAVQI</sequence>
<dbReference type="InterPro" id="IPR003593">
    <property type="entry name" value="AAA+_ATPase"/>
</dbReference>
<keyword evidence="2" id="KW-0813">Transport</keyword>
<evidence type="ECO:0000259" key="5">
    <source>
        <dbReference type="PROSITE" id="PS50893"/>
    </source>
</evidence>
<dbReference type="SMART" id="SM00382">
    <property type="entry name" value="AAA"/>
    <property type="match status" value="1"/>
</dbReference>
<proteinExistence type="inferred from homology"/>
<dbReference type="PANTHER" id="PTHR43335:SF11">
    <property type="entry name" value="ABC TRANSPORTER RELATED"/>
    <property type="match status" value="1"/>
</dbReference>
<evidence type="ECO:0000313" key="6">
    <source>
        <dbReference type="EMBL" id="BBI35256.1"/>
    </source>
</evidence>
<dbReference type="KEGG" id="cohn:KCTCHS21_46550"/>
<dbReference type="Gene3D" id="3.40.50.300">
    <property type="entry name" value="P-loop containing nucleotide triphosphate hydrolases"/>
    <property type="match status" value="1"/>
</dbReference>
<dbReference type="PROSITE" id="PS00211">
    <property type="entry name" value="ABC_TRANSPORTER_1"/>
    <property type="match status" value="1"/>
</dbReference>
<dbReference type="PROSITE" id="PS50893">
    <property type="entry name" value="ABC_TRANSPORTER_2"/>
    <property type="match status" value="1"/>
</dbReference>
<dbReference type="PANTHER" id="PTHR43335">
    <property type="entry name" value="ABC TRANSPORTER, ATP-BINDING PROTEIN"/>
    <property type="match status" value="1"/>
</dbReference>
<evidence type="ECO:0000256" key="4">
    <source>
        <dbReference type="ARBA" id="ARBA00022840"/>
    </source>
</evidence>
<protein>
    <submittedName>
        <fullName evidence="6">Putative ABC transporter ATP-binding protein YxlF</fullName>
    </submittedName>
</protein>
<keyword evidence="7" id="KW-1185">Reference proteome</keyword>
<dbReference type="Pfam" id="PF00005">
    <property type="entry name" value="ABC_tran"/>
    <property type="match status" value="1"/>
</dbReference>
<evidence type="ECO:0000313" key="7">
    <source>
        <dbReference type="Proteomes" id="UP000289856"/>
    </source>
</evidence>
<evidence type="ECO:0000256" key="3">
    <source>
        <dbReference type="ARBA" id="ARBA00022741"/>
    </source>
</evidence>
<dbReference type="GO" id="GO:0005524">
    <property type="term" value="F:ATP binding"/>
    <property type="evidence" value="ECO:0007669"/>
    <property type="project" value="UniProtKB-KW"/>
</dbReference>
<gene>
    <name evidence="6" type="primary">yxlF</name>
    <name evidence="6" type="ORF">KCTCHS21_46550</name>
</gene>
<reference evidence="6 7" key="1">
    <citation type="submission" date="2019-01" db="EMBL/GenBank/DDBJ databases">
        <title>Complete genome sequence of Cohnella hallensis HS21 isolated from Korean fir (Abies koreana) rhizospheric soil.</title>
        <authorList>
            <person name="Jiang L."/>
            <person name="Kang S.W."/>
            <person name="Kim S."/>
            <person name="Jung J."/>
            <person name="Kim C.Y."/>
            <person name="Kim D.H."/>
            <person name="Kim S.W."/>
            <person name="Lee J."/>
        </authorList>
    </citation>
    <scope>NUCLEOTIDE SEQUENCE [LARGE SCALE GENOMIC DNA]</scope>
    <source>
        <strain evidence="6 7">HS21</strain>
    </source>
</reference>
<feature type="domain" description="ABC transporter" evidence="5">
    <location>
        <begin position="4"/>
        <end position="229"/>
    </location>
</feature>
<dbReference type="InterPro" id="IPR003439">
    <property type="entry name" value="ABC_transporter-like_ATP-bd"/>
</dbReference>
<dbReference type="InterPro" id="IPR027417">
    <property type="entry name" value="P-loop_NTPase"/>
</dbReference>
<dbReference type="SUPFAM" id="SSF52540">
    <property type="entry name" value="P-loop containing nucleoside triphosphate hydrolases"/>
    <property type="match status" value="1"/>
</dbReference>
<dbReference type="Pfam" id="PF13732">
    <property type="entry name" value="DrrA1-3_C"/>
    <property type="match status" value="1"/>
</dbReference>
<accession>A0A3T1DAV3</accession>
<keyword evidence="3" id="KW-0547">Nucleotide-binding</keyword>
<keyword evidence="4 6" id="KW-0067">ATP-binding</keyword>
<dbReference type="CDD" id="cd03230">
    <property type="entry name" value="ABC_DR_subfamily_A"/>
    <property type="match status" value="1"/>
</dbReference>
<dbReference type="InterPro" id="IPR017871">
    <property type="entry name" value="ABC_transporter-like_CS"/>
</dbReference>
<evidence type="ECO:0000256" key="1">
    <source>
        <dbReference type="ARBA" id="ARBA00005417"/>
    </source>
</evidence>
<comment type="similarity">
    <text evidence="1">Belongs to the ABC transporter superfamily.</text>
</comment>
<organism evidence="6 7">
    <name type="scientific">Cohnella abietis</name>
    <dbReference type="NCBI Taxonomy" id="2507935"/>
    <lineage>
        <taxon>Bacteria</taxon>
        <taxon>Bacillati</taxon>
        <taxon>Bacillota</taxon>
        <taxon>Bacilli</taxon>
        <taxon>Bacillales</taxon>
        <taxon>Paenibacillaceae</taxon>
        <taxon>Cohnella</taxon>
    </lineage>
</organism>
<dbReference type="OrthoDB" id="9804819at2"/>
<dbReference type="GO" id="GO:0016887">
    <property type="term" value="F:ATP hydrolysis activity"/>
    <property type="evidence" value="ECO:0007669"/>
    <property type="project" value="InterPro"/>
</dbReference>
<dbReference type="EMBL" id="AP019400">
    <property type="protein sequence ID" value="BBI35256.1"/>
    <property type="molecule type" value="Genomic_DNA"/>
</dbReference>
<dbReference type="InterPro" id="IPR025302">
    <property type="entry name" value="DrrA1/2-like_C"/>
</dbReference>
<name>A0A3T1DAV3_9BACL</name>
<evidence type="ECO:0000256" key="2">
    <source>
        <dbReference type="ARBA" id="ARBA00022448"/>
    </source>
</evidence>
<dbReference type="RefSeq" id="WP_130613750.1">
    <property type="nucleotide sequence ID" value="NZ_AP019400.1"/>
</dbReference>
<dbReference type="AlphaFoldDB" id="A0A3T1DAV3"/>